<proteinExistence type="predicted"/>
<keyword evidence="6" id="KW-1185">Reference proteome</keyword>
<dbReference type="PANTHER" id="PTHR14379">
    <property type="entry name" value="LIMKAIN B LKAP"/>
    <property type="match status" value="1"/>
</dbReference>
<dbReference type="EMBL" id="CAJNOQ010008370">
    <property type="protein sequence ID" value="CAF1195434.1"/>
    <property type="molecule type" value="Genomic_DNA"/>
</dbReference>
<organism evidence="3 6">
    <name type="scientific">Didymodactylos carnosus</name>
    <dbReference type="NCBI Taxonomy" id="1234261"/>
    <lineage>
        <taxon>Eukaryota</taxon>
        <taxon>Metazoa</taxon>
        <taxon>Spiralia</taxon>
        <taxon>Gnathifera</taxon>
        <taxon>Rotifera</taxon>
        <taxon>Eurotatoria</taxon>
        <taxon>Bdelloidea</taxon>
        <taxon>Philodinida</taxon>
        <taxon>Philodinidae</taxon>
        <taxon>Didymodactylos</taxon>
    </lineage>
</organism>
<protein>
    <recommendedName>
        <fullName evidence="1">NYN domain-containing protein</fullName>
    </recommendedName>
</protein>
<comment type="caution">
    <text evidence="3">The sequence shown here is derived from an EMBL/GenBank/DDBJ whole genome shotgun (WGS) entry which is preliminary data.</text>
</comment>
<dbReference type="Proteomes" id="UP000682733">
    <property type="component" value="Unassembled WGS sequence"/>
</dbReference>
<dbReference type="Proteomes" id="UP000663829">
    <property type="component" value="Unassembled WGS sequence"/>
</dbReference>
<dbReference type="AlphaFoldDB" id="A0A814W8V2"/>
<dbReference type="Pfam" id="PF01936">
    <property type="entry name" value="NYN"/>
    <property type="match status" value="1"/>
</dbReference>
<evidence type="ECO:0000313" key="2">
    <source>
        <dbReference type="EMBL" id="CAF1002457.1"/>
    </source>
</evidence>
<dbReference type="GO" id="GO:0004540">
    <property type="term" value="F:RNA nuclease activity"/>
    <property type="evidence" value="ECO:0007669"/>
    <property type="project" value="InterPro"/>
</dbReference>
<dbReference type="GO" id="GO:0005777">
    <property type="term" value="C:peroxisome"/>
    <property type="evidence" value="ECO:0007669"/>
    <property type="project" value="InterPro"/>
</dbReference>
<dbReference type="EMBL" id="CAJNOK010006397">
    <property type="protein sequence ID" value="CAF1002457.1"/>
    <property type="molecule type" value="Genomic_DNA"/>
</dbReference>
<gene>
    <name evidence="3" type="ORF">GPM918_LOCUS23435</name>
    <name evidence="2" type="ORF">OVA965_LOCUS14628</name>
    <name evidence="5" type="ORF">SRO942_LOCUS23434</name>
    <name evidence="4" type="ORF">TMI583_LOCUS14632</name>
</gene>
<dbReference type="Proteomes" id="UP000677228">
    <property type="component" value="Unassembled WGS sequence"/>
</dbReference>
<dbReference type="InterPro" id="IPR021139">
    <property type="entry name" value="NYN"/>
</dbReference>
<dbReference type="GO" id="GO:1905762">
    <property type="term" value="F:CCR4-NOT complex binding"/>
    <property type="evidence" value="ECO:0007669"/>
    <property type="project" value="TreeGrafter"/>
</dbReference>
<dbReference type="EMBL" id="CAJOBC010008371">
    <property type="protein sequence ID" value="CAF3959855.1"/>
    <property type="molecule type" value="Genomic_DNA"/>
</dbReference>
<evidence type="ECO:0000313" key="3">
    <source>
        <dbReference type="EMBL" id="CAF1195434.1"/>
    </source>
</evidence>
<sequence length="153" mass="17365">MKIIARYRHPEVAKLPPLPKQNSPTLPRSAGRSQKGLISLYWDLENCAIPRQQLPFDIVQRIRSRFVTPDLREVGFNCYCDAKSISNENRISLSHANVNIVDVPDRKPGGVDRKILLDLDRFERTHNPPATVILISGDIDFVIEQSSVTHVNK</sequence>
<dbReference type="CDD" id="cd10910">
    <property type="entry name" value="PIN_limkain_b1_N_like"/>
    <property type="match status" value="1"/>
</dbReference>
<dbReference type="EMBL" id="CAJOBA010006405">
    <property type="protein sequence ID" value="CAF3771823.1"/>
    <property type="molecule type" value="Genomic_DNA"/>
</dbReference>
<feature type="domain" description="NYN" evidence="1">
    <location>
        <begin position="38"/>
        <end position="142"/>
    </location>
</feature>
<dbReference type="GO" id="GO:0010468">
    <property type="term" value="P:regulation of gene expression"/>
    <property type="evidence" value="ECO:0007669"/>
    <property type="project" value="InterPro"/>
</dbReference>
<reference evidence="3" key="1">
    <citation type="submission" date="2021-02" db="EMBL/GenBank/DDBJ databases">
        <authorList>
            <person name="Nowell W R."/>
        </authorList>
    </citation>
    <scope>NUCLEOTIDE SEQUENCE</scope>
</reference>
<dbReference type="Proteomes" id="UP000681722">
    <property type="component" value="Unassembled WGS sequence"/>
</dbReference>
<evidence type="ECO:0000313" key="6">
    <source>
        <dbReference type="Proteomes" id="UP000663829"/>
    </source>
</evidence>
<name>A0A814W8V2_9BILA</name>
<evidence type="ECO:0000259" key="1">
    <source>
        <dbReference type="Pfam" id="PF01936"/>
    </source>
</evidence>
<evidence type="ECO:0000313" key="5">
    <source>
        <dbReference type="EMBL" id="CAF3959855.1"/>
    </source>
</evidence>
<dbReference type="InterPro" id="IPR024768">
    <property type="entry name" value="Marf1"/>
</dbReference>
<accession>A0A814W8V2</accession>
<evidence type="ECO:0000313" key="4">
    <source>
        <dbReference type="EMBL" id="CAF3771823.1"/>
    </source>
</evidence>
<dbReference type="PANTHER" id="PTHR14379:SF3">
    <property type="entry name" value="MEIOSIS REGULATOR AND MRNA STABILITY FACTOR 1"/>
    <property type="match status" value="1"/>
</dbReference>
<dbReference type="OrthoDB" id="549353at2759"/>